<accession>X1FS57</accession>
<gene>
    <name evidence="1" type="ORF">S01H4_66440</name>
</gene>
<feature type="non-terminal residue" evidence="1">
    <location>
        <position position="42"/>
    </location>
</feature>
<comment type="caution">
    <text evidence="1">The sequence shown here is derived from an EMBL/GenBank/DDBJ whole genome shotgun (WGS) entry which is preliminary data.</text>
</comment>
<organism evidence="1">
    <name type="scientific">marine sediment metagenome</name>
    <dbReference type="NCBI Taxonomy" id="412755"/>
    <lineage>
        <taxon>unclassified sequences</taxon>
        <taxon>metagenomes</taxon>
        <taxon>ecological metagenomes</taxon>
    </lineage>
</organism>
<sequence>MQNKANLLNAQMNVTSFYTVDYENKPIGNLAKTKPIQTQYKA</sequence>
<name>X1FS57_9ZZZZ</name>
<dbReference type="AlphaFoldDB" id="X1FS57"/>
<reference evidence="1" key="1">
    <citation type="journal article" date="2014" name="Front. Microbiol.">
        <title>High frequency of phylogenetically diverse reductive dehalogenase-homologous genes in deep subseafloor sedimentary metagenomes.</title>
        <authorList>
            <person name="Kawai M."/>
            <person name="Futagami T."/>
            <person name="Toyoda A."/>
            <person name="Takaki Y."/>
            <person name="Nishi S."/>
            <person name="Hori S."/>
            <person name="Arai W."/>
            <person name="Tsubouchi T."/>
            <person name="Morono Y."/>
            <person name="Uchiyama I."/>
            <person name="Ito T."/>
            <person name="Fujiyama A."/>
            <person name="Inagaki F."/>
            <person name="Takami H."/>
        </authorList>
    </citation>
    <scope>NUCLEOTIDE SEQUENCE</scope>
    <source>
        <strain evidence="1">Expedition CK06-06</strain>
    </source>
</reference>
<protein>
    <submittedName>
        <fullName evidence="1">Uncharacterized protein</fullName>
    </submittedName>
</protein>
<dbReference type="EMBL" id="BART01041150">
    <property type="protein sequence ID" value="GAH23583.1"/>
    <property type="molecule type" value="Genomic_DNA"/>
</dbReference>
<proteinExistence type="predicted"/>
<evidence type="ECO:0000313" key="1">
    <source>
        <dbReference type="EMBL" id="GAH23583.1"/>
    </source>
</evidence>